<accession>A0A220S238</accession>
<dbReference type="RefSeq" id="WP_089035967.1">
    <property type="nucleotide sequence ID" value="NZ_CP022278.1"/>
</dbReference>
<dbReference type="EMBL" id="CP022278">
    <property type="protein sequence ID" value="ASK27255.1"/>
    <property type="molecule type" value="Genomic_DNA"/>
</dbReference>
<proteinExistence type="predicted"/>
<sequence>MKNQSGLAILATVVSCVLALVTFLVTAAGGLWIPSIVVAIVALGMSVLWGKGGLKVALIAVNAVVLVYLLAPFLLS</sequence>
<dbReference type="AlphaFoldDB" id="A0A220S238"/>
<organism evidence="1 2">
    <name type="scientific">Neisseria chenwenguii</name>
    <dbReference type="NCBI Taxonomy" id="1853278"/>
    <lineage>
        <taxon>Bacteria</taxon>
        <taxon>Pseudomonadati</taxon>
        <taxon>Pseudomonadota</taxon>
        <taxon>Betaproteobacteria</taxon>
        <taxon>Neisseriales</taxon>
        <taxon>Neisseriaceae</taxon>
        <taxon>Neisseria</taxon>
    </lineage>
</organism>
<gene>
    <name evidence="1" type="ORF">BG910_05420</name>
</gene>
<dbReference type="KEGG" id="nei:BG910_05420"/>
<keyword evidence="2" id="KW-1185">Reference proteome</keyword>
<protein>
    <submittedName>
        <fullName evidence="1">Uncharacterized protein</fullName>
    </submittedName>
</protein>
<evidence type="ECO:0000313" key="1">
    <source>
        <dbReference type="EMBL" id="ASK27255.1"/>
    </source>
</evidence>
<reference evidence="1 2" key="1">
    <citation type="submission" date="2017-06" db="EMBL/GenBank/DDBJ databases">
        <title>Neisseria chenwenguii sp. nov., isolated from the intestinal contents of Tibetan Plateau Pika in Yushu, Qinghai Province, China.</title>
        <authorList>
            <person name="Zhang G."/>
        </authorList>
    </citation>
    <scope>NUCLEOTIDE SEQUENCE [LARGE SCALE GENOMIC DNA]</scope>
    <source>
        <strain evidence="1 2">10023</strain>
    </source>
</reference>
<dbReference type="Proteomes" id="UP000198238">
    <property type="component" value="Chromosome"/>
</dbReference>
<dbReference type="PROSITE" id="PS51257">
    <property type="entry name" value="PROKAR_LIPOPROTEIN"/>
    <property type="match status" value="1"/>
</dbReference>
<evidence type="ECO:0000313" key="2">
    <source>
        <dbReference type="Proteomes" id="UP000198238"/>
    </source>
</evidence>
<name>A0A220S238_9NEIS</name>